<gene>
    <name evidence="1" type="ORF">V1517DRAFT_319020</name>
</gene>
<name>A0ACC3TSW0_9ASCO</name>
<proteinExistence type="predicted"/>
<reference evidence="2" key="1">
    <citation type="journal article" date="2024" name="Front. Bioeng. Biotechnol.">
        <title>Genome-scale model development and genomic sequencing of the oleaginous clade Lipomyces.</title>
        <authorList>
            <person name="Czajka J.J."/>
            <person name="Han Y."/>
            <person name="Kim J."/>
            <person name="Mondo S.J."/>
            <person name="Hofstad B.A."/>
            <person name="Robles A."/>
            <person name="Haridas S."/>
            <person name="Riley R."/>
            <person name="LaButti K."/>
            <person name="Pangilinan J."/>
            <person name="Andreopoulos W."/>
            <person name="Lipzen A."/>
            <person name="Yan J."/>
            <person name="Wang M."/>
            <person name="Ng V."/>
            <person name="Grigoriev I.V."/>
            <person name="Spatafora J.W."/>
            <person name="Magnuson J.K."/>
            <person name="Baker S.E."/>
            <person name="Pomraning K.R."/>
        </authorList>
    </citation>
    <scope>NUCLEOTIDE SEQUENCE [LARGE SCALE GENOMIC DNA]</scope>
    <source>
        <strain evidence="2">CBS 10300</strain>
    </source>
</reference>
<comment type="caution">
    <text evidence="1">The sequence shown here is derived from an EMBL/GenBank/DDBJ whole genome shotgun (WGS) entry which is preliminary data.</text>
</comment>
<organism evidence="1 2">
    <name type="scientific">Lipomyces orientalis</name>
    <dbReference type="NCBI Taxonomy" id="1233043"/>
    <lineage>
        <taxon>Eukaryota</taxon>
        <taxon>Fungi</taxon>
        <taxon>Dikarya</taxon>
        <taxon>Ascomycota</taxon>
        <taxon>Saccharomycotina</taxon>
        <taxon>Lipomycetes</taxon>
        <taxon>Lipomycetales</taxon>
        <taxon>Lipomycetaceae</taxon>
        <taxon>Lipomyces</taxon>
    </lineage>
</organism>
<sequence>MPRPNRTQTQRTAVLISFIVSIVINFFYLSGHGVSGDRHNAVFHLDHTPFTPNYYFLVLFWIAAYLAQIAYLHQLFAGAEDSRKAAEEVGWFVTVFNTLHFIWLLFIAHGHSVVAFIVVIFNFLFTGSLYWQKRTHILHPPNRWLTIHIGAAGMPFAWTLFALFWSGAVAVHSQSLVARVFANIFIWALLIVPTTALLVFADWSFGYASAFLTWGLAVGQIVDKTFALQWIFAVIIATILTLESAIIMFARGFTGMANNGIGLEEVLENVREGSHEETALIES</sequence>
<keyword evidence="2" id="KW-1185">Reference proteome</keyword>
<dbReference type="Proteomes" id="UP001489719">
    <property type="component" value="Unassembled WGS sequence"/>
</dbReference>
<protein>
    <submittedName>
        <fullName evidence="1">Uncharacterized protein</fullName>
    </submittedName>
</protein>
<evidence type="ECO:0000313" key="1">
    <source>
        <dbReference type="EMBL" id="KAK9324011.1"/>
    </source>
</evidence>
<dbReference type="EMBL" id="MU970055">
    <property type="protein sequence ID" value="KAK9324011.1"/>
    <property type="molecule type" value="Genomic_DNA"/>
</dbReference>
<accession>A0ACC3TSW0</accession>
<evidence type="ECO:0000313" key="2">
    <source>
        <dbReference type="Proteomes" id="UP001489719"/>
    </source>
</evidence>